<feature type="domain" description="Tryptophan synthase beta chain-like PALP" evidence="6">
    <location>
        <begin position="2"/>
        <end position="315"/>
    </location>
</feature>
<dbReference type="GO" id="GO:0019148">
    <property type="term" value="F:D-cysteine desulfhydrase activity"/>
    <property type="evidence" value="ECO:0007669"/>
    <property type="project" value="TreeGrafter"/>
</dbReference>
<dbReference type="OrthoDB" id="10266364at2759"/>
<organism evidence="7 8">
    <name type="scientific">Phaeodactylum tricornutum (strain CCAP 1055/1)</name>
    <dbReference type="NCBI Taxonomy" id="556484"/>
    <lineage>
        <taxon>Eukaryota</taxon>
        <taxon>Sar</taxon>
        <taxon>Stramenopiles</taxon>
        <taxon>Ochrophyta</taxon>
        <taxon>Bacillariophyta</taxon>
        <taxon>Bacillariophyceae</taxon>
        <taxon>Bacillariophycidae</taxon>
        <taxon>Naviculales</taxon>
        <taxon>Phaeodactylaceae</taxon>
        <taxon>Phaeodactylum</taxon>
    </lineage>
</organism>
<dbReference type="PANTHER" id="PTHR43780:SF2">
    <property type="entry name" value="1-AMINOCYCLOPROPANE-1-CARBOXYLATE DEAMINASE-RELATED"/>
    <property type="match status" value="1"/>
</dbReference>
<dbReference type="PaxDb" id="2850-Phatr3183"/>
<feature type="modified residue" description="N6-(pyridoxal phosphate)lysine" evidence="5">
    <location>
        <position position="21"/>
    </location>
</feature>
<reference evidence="8" key="2">
    <citation type="submission" date="2008-08" db="EMBL/GenBank/DDBJ databases">
        <authorList>
            <consortium name="Diatom Consortium"/>
            <person name="Grigoriev I."/>
            <person name="Grimwood J."/>
            <person name="Kuo A."/>
            <person name="Otillar R.P."/>
            <person name="Salamov A."/>
            <person name="Detter J.C."/>
            <person name="Lindquist E."/>
            <person name="Shapiro H."/>
            <person name="Lucas S."/>
            <person name="Glavina del Rio T."/>
            <person name="Pitluck S."/>
            <person name="Rokhsar D."/>
            <person name="Bowler C."/>
        </authorList>
    </citation>
    <scope>GENOME REANNOTATION</scope>
    <source>
        <strain evidence="8">CCAP 1055/1</strain>
    </source>
</reference>
<evidence type="ECO:0000256" key="3">
    <source>
        <dbReference type="ARBA" id="ARBA00022898"/>
    </source>
</evidence>
<evidence type="ECO:0000256" key="5">
    <source>
        <dbReference type="PIRSR" id="PIRSR006278-2"/>
    </source>
</evidence>
<feature type="non-terminal residue" evidence="7">
    <location>
        <position position="1"/>
    </location>
</feature>
<dbReference type="GeneID" id="7195916"/>
<feature type="active site" description="Nucleophile" evidence="4">
    <location>
        <position position="48"/>
    </location>
</feature>
<dbReference type="InterPro" id="IPR027278">
    <property type="entry name" value="ACCD_DCysDesulf"/>
</dbReference>
<dbReference type="InterPro" id="IPR036052">
    <property type="entry name" value="TrpB-like_PALP_sf"/>
</dbReference>
<name>B7GAJ9_PHATC</name>
<evidence type="ECO:0000256" key="2">
    <source>
        <dbReference type="ARBA" id="ARBA00008639"/>
    </source>
</evidence>
<dbReference type="AlphaFoldDB" id="B7GAJ9"/>
<dbReference type="PIRSF" id="PIRSF006278">
    <property type="entry name" value="ACCD_DCysDesulf"/>
    <property type="match status" value="1"/>
</dbReference>
<evidence type="ECO:0000256" key="4">
    <source>
        <dbReference type="PIRSR" id="PIRSR006278-1"/>
    </source>
</evidence>
<keyword evidence="8" id="KW-1185">Reference proteome</keyword>
<dbReference type="Proteomes" id="UP000000759">
    <property type="component" value="Chromosome 22"/>
</dbReference>
<keyword evidence="3 5" id="KW-0663">Pyridoxal phosphate</keyword>
<comment type="similarity">
    <text evidence="2">Belongs to the ACC deaminase/D-cysteine desulfhydrase family.</text>
</comment>
<comment type="cofactor">
    <cofactor evidence="1">
        <name>pyridoxal 5'-phosphate</name>
        <dbReference type="ChEBI" id="CHEBI:597326"/>
    </cofactor>
</comment>
<evidence type="ECO:0000259" key="6">
    <source>
        <dbReference type="Pfam" id="PF00291"/>
    </source>
</evidence>
<protein>
    <recommendedName>
        <fullName evidence="6">Tryptophan synthase beta chain-like PALP domain-containing protein</fullName>
    </recommendedName>
</protein>
<dbReference type="InterPro" id="IPR001926">
    <property type="entry name" value="TrpB-like_PALP"/>
</dbReference>
<dbReference type="STRING" id="556484.B7GAJ9"/>
<evidence type="ECO:0000256" key="1">
    <source>
        <dbReference type="ARBA" id="ARBA00001933"/>
    </source>
</evidence>
<proteinExistence type="inferred from homology"/>
<accession>B7GAJ9</accession>
<sequence>GASMYVKRDDCTGGVELGGNKCRKLEFLLADALAHNHNAVVTIGGLQSNHCRATAAASRMVGLEPHLILRTTKNKDLDREKINTELTGNILMDRILGSKLYTCTPGEYGRLGSDELVARLSRCIKQSSNGTTHPYSIPVGGSNAIGTWGYINAVDELMSQLQDINLPLDYIVFACGSGGTAAGISLGVALAFQALSRQSAALTIPKVMAVGVCDDPDYFYHHVASIADQMGLQNLSGGMSTEAFVRQNMNVLQGKGCGYAISTPEELEFAAHFARDTGIVLDPVYSGKALFAFVRLMEEDPACFRDKNILFWHTGGALGLYDKVPSL</sequence>
<dbReference type="SUPFAM" id="SSF53686">
    <property type="entry name" value="Tryptophan synthase beta subunit-like PLP-dependent enzymes"/>
    <property type="match status" value="1"/>
</dbReference>
<dbReference type="RefSeq" id="XP_002184089.1">
    <property type="nucleotide sequence ID" value="XM_002184053.1"/>
</dbReference>
<dbReference type="EMBL" id="CM000624">
    <property type="protein sequence ID" value="EEC44267.1"/>
    <property type="molecule type" value="Genomic_DNA"/>
</dbReference>
<dbReference type="HOGENOM" id="CLU_048897_1_1_1"/>
<dbReference type="eggNOG" id="ENOG502QPS1">
    <property type="taxonomic scope" value="Eukaryota"/>
</dbReference>
<evidence type="ECO:0000313" key="8">
    <source>
        <dbReference type="Proteomes" id="UP000000759"/>
    </source>
</evidence>
<dbReference type="Gene3D" id="3.40.50.1100">
    <property type="match status" value="2"/>
</dbReference>
<dbReference type="InParanoid" id="B7GAJ9"/>
<gene>
    <name evidence="7" type="ORF">PHATRDRAFT_3183</name>
</gene>
<feature type="non-terminal residue" evidence="7">
    <location>
        <position position="327"/>
    </location>
</feature>
<dbReference type="Pfam" id="PF00291">
    <property type="entry name" value="PALP"/>
    <property type="match status" value="1"/>
</dbReference>
<evidence type="ECO:0000313" key="7">
    <source>
        <dbReference type="EMBL" id="EEC44267.1"/>
    </source>
</evidence>
<dbReference type="PANTHER" id="PTHR43780">
    <property type="entry name" value="1-AMINOCYCLOPROPANE-1-CARBOXYLATE DEAMINASE-RELATED"/>
    <property type="match status" value="1"/>
</dbReference>
<reference evidence="7 8" key="1">
    <citation type="journal article" date="2008" name="Nature">
        <title>The Phaeodactylum genome reveals the evolutionary history of diatom genomes.</title>
        <authorList>
            <person name="Bowler C."/>
            <person name="Allen A.E."/>
            <person name="Badger J.H."/>
            <person name="Grimwood J."/>
            <person name="Jabbari K."/>
            <person name="Kuo A."/>
            <person name="Maheswari U."/>
            <person name="Martens C."/>
            <person name="Maumus F."/>
            <person name="Otillar R.P."/>
            <person name="Rayko E."/>
            <person name="Salamov A."/>
            <person name="Vandepoele K."/>
            <person name="Beszteri B."/>
            <person name="Gruber A."/>
            <person name="Heijde M."/>
            <person name="Katinka M."/>
            <person name="Mock T."/>
            <person name="Valentin K."/>
            <person name="Verret F."/>
            <person name="Berges J.A."/>
            <person name="Brownlee C."/>
            <person name="Cadoret J.P."/>
            <person name="Chiovitti A."/>
            <person name="Choi C.J."/>
            <person name="Coesel S."/>
            <person name="De Martino A."/>
            <person name="Detter J.C."/>
            <person name="Durkin C."/>
            <person name="Falciatore A."/>
            <person name="Fournet J."/>
            <person name="Haruta M."/>
            <person name="Huysman M.J."/>
            <person name="Jenkins B.D."/>
            <person name="Jiroutova K."/>
            <person name="Jorgensen R.E."/>
            <person name="Joubert Y."/>
            <person name="Kaplan A."/>
            <person name="Kroger N."/>
            <person name="Kroth P.G."/>
            <person name="La Roche J."/>
            <person name="Lindquist E."/>
            <person name="Lommer M."/>
            <person name="Martin-Jezequel V."/>
            <person name="Lopez P.J."/>
            <person name="Lucas S."/>
            <person name="Mangogna M."/>
            <person name="McGinnis K."/>
            <person name="Medlin L.K."/>
            <person name="Montsant A."/>
            <person name="Oudot-Le Secq M.P."/>
            <person name="Napoli C."/>
            <person name="Obornik M."/>
            <person name="Parker M.S."/>
            <person name="Petit J.L."/>
            <person name="Porcel B.M."/>
            <person name="Poulsen N."/>
            <person name="Robison M."/>
            <person name="Rychlewski L."/>
            <person name="Rynearson T.A."/>
            <person name="Schmutz J."/>
            <person name="Shapiro H."/>
            <person name="Siaut M."/>
            <person name="Stanley M."/>
            <person name="Sussman M.R."/>
            <person name="Taylor A.R."/>
            <person name="Vardi A."/>
            <person name="von Dassow P."/>
            <person name="Vyverman W."/>
            <person name="Willis A."/>
            <person name="Wyrwicz L.S."/>
            <person name="Rokhsar D.S."/>
            <person name="Weissenbach J."/>
            <person name="Armbrust E.V."/>
            <person name="Green B.R."/>
            <person name="Van de Peer Y."/>
            <person name="Grigoriev I.V."/>
        </authorList>
    </citation>
    <scope>NUCLEOTIDE SEQUENCE [LARGE SCALE GENOMIC DNA]</scope>
    <source>
        <strain evidence="7 8">CCAP 1055/1</strain>
    </source>
</reference>
<dbReference type="KEGG" id="pti:PHATRDRAFT_3183"/>